<dbReference type="eggNOG" id="ENOG5032VKG">
    <property type="taxonomic scope" value="Bacteria"/>
</dbReference>
<evidence type="ECO:0000313" key="2">
    <source>
        <dbReference type="EMBL" id="GAC23136.1"/>
    </source>
</evidence>
<dbReference type="Pfam" id="PF08722">
    <property type="entry name" value="Tn7_TnsA-like_N"/>
    <property type="match status" value="1"/>
</dbReference>
<reference evidence="2 3" key="1">
    <citation type="journal article" date="2017" name="Antonie Van Leeuwenhoek">
        <title>Rhizobium rhizosphaerae sp. nov., a novel species isolated from rice rhizosphere.</title>
        <authorList>
            <person name="Zhao J.J."/>
            <person name="Zhang J."/>
            <person name="Zhang R.J."/>
            <person name="Zhang C.W."/>
            <person name="Yin H.Q."/>
            <person name="Zhang X.X."/>
        </authorList>
    </citation>
    <scope>NUCLEOTIDE SEQUENCE [LARGE SCALE GENOMIC DNA]</scope>
    <source>
        <strain evidence="2 3">KMM 241</strain>
    </source>
</reference>
<comment type="caution">
    <text evidence="2">The sequence shown here is derived from an EMBL/GenBank/DDBJ whole genome shotgun (WGS) entry which is preliminary data.</text>
</comment>
<organism evidence="2 3">
    <name type="scientific">Paraglaciecola mesophila KMM 241</name>
    <dbReference type="NCBI Taxonomy" id="1128912"/>
    <lineage>
        <taxon>Bacteria</taxon>
        <taxon>Pseudomonadati</taxon>
        <taxon>Pseudomonadota</taxon>
        <taxon>Gammaproteobacteria</taxon>
        <taxon>Alteromonadales</taxon>
        <taxon>Alteromonadaceae</taxon>
        <taxon>Paraglaciecola</taxon>
    </lineage>
</organism>
<protein>
    <recommendedName>
        <fullName evidence="1">TnsA endonuclease N-terminal domain-containing protein</fullName>
    </recommendedName>
</protein>
<accession>K6YGM4</accession>
<dbReference type="InterPro" id="IPR011856">
    <property type="entry name" value="tRNA_endonuc-like_dom_sf"/>
</dbReference>
<dbReference type="InterPro" id="IPR014833">
    <property type="entry name" value="TnsA_N"/>
</dbReference>
<proteinExistence type="predicted"/>
<dbReference type="SUPFAM" id="SSF52980">
    <property type="entry name" value="Restriction endonuclease-like"/>
    <property type="match status" value="1"/>
</dbReference>
<feature type="domain" description="TnsA endonuclease N-terminal" evidence="1">
    <location>
        <begin position="74"/>
        <end position="177"/>
    </location>
</feature>
<dbReference type="CDD" id="cd22362">
    <property type="entry name" value="TnsA_endonuclease-like"/>
    <property type="match status" value="1"/>
</dbReference>
<gene>
    <name evidence="2" type="ORF">GMES_0836</name>
</gene>
<evidence type="ECO:0000313" key="3">
    <source>
        <dbReference type="Proteomes" id="UP000006263"/>
    </source>
</evidence>
<dbReference type="EMBL" id="BAEP01000015">
    <property type="protein sequence ID" value="GAC23136.1"/>
    <property type="molecule type" value="Genomic_DNA"/>
</dbReference>
<name>K6YGM4_9ALTE</name>
<sequence>MNNSQVTLSAKSVTRLNQWKRGIQSEYEPFLTVRKVNKVGRRHWVYCPVQNREVHLLSDGELRAYKILLSMPETCAVREQYALDIDDTMVIAAELGYLHPRNYKTREATVMTTDFVVDRKVVGKMQRVAYTFKYTSQMFEDENGSTPGPKFWRTFQKFEIERQYWARRGVKYRIITEKHATKEHFWNLRFCEDCRDMEVDDGLLGIFIDALYSQWDRCRTKQLQVLCTELGRLIGISATQAMRLFKFGVYHSYILISQDSHLRPFRPVQLLPFE</sequence>
<dbReference type="Gene3D" id="3.40.1350.10">
    <property type="match status" value="1"/>
</dbReference>
<dbReference type="GO" id="GO:0003676">
    <property type="term" value="F:nucleic acid binding"/>
    <property type="evidence" value="ECO:0007669"/>
    <property type="project" value="InterPro"/>
</dbReference>
<dbReference type="InterPro" id="IPR011335">
    <property type="entry name" value="Restrct_endonuc-II-like"/>
</dbReference>
<dbReference type="Proteomes" id="UP000006263">
    <property type="component" value="Unassembled WGS sequence"/>
</dbReference>
<evidence type="ECO:0000259" key="1">
    <source>
        <dbReference type="Pfam" id="PF08722"/>
    </source>
</evidence>
<dbReference type="AlphaFoldDB" id="K6YGM4"/>